<protein>
    <submittedName>
        <fullName evidence="6">Uncharacterized protein</fullName>
    </submittedName>
</protein>
<accession>A0A9W8GVK3</accession>
<dbReference type="Pfam" id="PF04193">
    <property type="entry name" value="PQ-loop"/>
    <property type="match status" value="1"/>
</dbReference>
<evidence type="ECO:0000313" key="6">
    <source>
        <dbReference type="EMBL" id="KAJ2749042.1"/>
    </source>
</evidence>
<evidence type="ECO:0000256" key="4">
    <source>
        <dbReference type="ARBA" id="ARBA00023136"/>
    </source>
</evidence>
<feature type="transmembrane region" description="Helical" evidence="5">
    <location>
        <begin position="12"/>
        <end position="33"/>
    </location>
</feature>
<comment type="subcellular location">
    <subcellularLocation>
        <location evidence="1">Membrane</location>
        <topology evidence="1">Multi-pass membrane protein</topology>
    </subcellularLocation>
</comment>
<dbReference type="OrthoDB" id="8048523at2759"/>
<feature type="non-terminal residue" evidence="6">
    <location>
        <position position="1"/>
    </location>
</feature>
<feature type="transmembrane region" description="Helical" evidence="5">
    <location>
        <begin position="78"/>
        <end position="99"/>
    </location>
</feature>
<evidence type="ECO:0000256" key="2">
    <source>
        <dbReference type="ARBA" id="ARBA00022692"/>
    </source>
</evidence>
<keyword evidence="4 5" id="KW-0472">Membrane</keyword>
<keyword evidence="3 5" id="KW-1133">Transmembrane helix</keyword>
<dbReference type="InterPro" id="IPR006603">
    <property type="entry name" value="PQ-loop_rpt"/>
</dbReference>
<name>A0A9W8GVK3_9FUNG</name>
<dbReference type="AlphaFoldDB" id="A0A9W8GVK3"/>
<dbReference type="PANTHER" id="PTHR16201">
    <property type="entry name" value="SEVEN TRANSMEMBRANE PROTEIN 1-RELATED"/>
    <property type="match status" value="1"/>
</dbReference>
<dbReference type="Proteomes" id="UP001140011">
    <property type="component" value="Unassembled WGS sequence"/>
</dbReference>
<dbReference type="EMBL" id="JANBUH010000895">
    <property type="protein sequence ID" value="KAJ2749042.1"/>
    <property type="molecule type" value="Genomic_DNA"/>
</dbReference>
<keyword evidence="2 5" id="KW-0812">Transmembrane</keyword>
<reference evidence="6" key="1">
    <citation type="submission" date="2022-07" db="EMBL/GenBank/DDBJ databases">
        <title>Phylogenomic reconstructions and comparative analyses of Kickxellomycotina fungi.</title>
        <authorList>
            <person name="Reynolds N.K."/>
            <person name="Stajich J.E."/>
            <person name="Barry K."/>
            <person name="Grigoriev I.V."/>
            <person name="Crous P."/>
            <person name="Smith M.E."/>
        </authorList>
    </citation>
    <scope>NUCLEOTIDE SEQUENCE</scope>
    <source>
        <strain evidence="6">BCRC 34297</strain>
    </source>
</reference>
<evidence type="ECO:0000256" key="5">
    <source>
        <dbReference type="SAM" id="Phobius"/>
    </source>
</evidence>
<dbReference type="InterPro" id="IPR051415">
    <property type="entry name" value="LAAT-1"/>
</dbReference>
<sequence length="115" mass="13329">EWLDHVNLRHVVAQFCGYMSAAVYLSAYVPQLVQNYRSKSTEGLSMLMFIIVILANTTYCLSVLTFQKPTYEYLRKYASWLLGASGTIWLELAVLYQFYRYRHCHPYSVSNPAAI</sequence>
<evidence type="ECO:0000313" key="7">
    <source>
        <dbReference type="Proteomes" id="UP001140011"/>
    </source>
</evidence>
<dbReference type="Gene3D" id="1.20.1280.290">
    <property type="match status" value="1"/>
</dbReference>
<organism evidence="6 7">
    <name type="scientific">Coemansia pectinata</name>
    <dbReference type="NCBI Taxonomy" id="1052879"/>
    <lineage>
        <taxon>Eukaryota</taxon>
        <taxon>Fungi</taxon>
        <taxon>Fungi incertae sedis</taxon>
        <taxon>Zoopagomycota</taxon>
        <taxon>Kickxellomycotina</taxon>
        <taxon>Kickxellomycetes</taxon>
        <taxon>Kickxellales</taxon>
        <taxon>Kickxellaceae</taxon>
        <taxon>Coemansia</taxon>
    </lineage>
</organism>
<evidence type="ECO:0000256" key="1">
    <source>
        <dbReference type="ARBA" id="ARBA00004141"/>
    </source>
</evidence>
<evidence type="ECO:0000256" key="3">
    <source>
        <dbReference type="ARBA" id="ARBA00022989"/>
    </source>
</evidence>
<comment type="caution">
    <text evidence="6">The sequence shown here is derived from an EMBL/GenBank/DDBJ whole genome shotgun (WGS) entry which is preliminary data.</text>
</comment>
<keyword evidence="7" id="KW-1185">Reference proteome</keyword>
<feature type="transmembrane region" description="Helical" evidence="5">
    <location>
        <begin position="45"/>
        <end position="66"/>
    </location>
</feature>
<gene>
    <name evidence="6" type="ORF">GGI19_005856</name>
</gene>
<proteinExistence type="predicted"/>
<dbReference type="SMART" id="SM00679">
    <property type="entry name" value="CTNS"/>
    <property type="match status" value="1"/>
</dbReference>
<dbReference type="GO" id="GO:0016020">
    <property type="term" value="C:membrane"/>
    <property type="evidence" value="ECO:0007669"/>
    <property type="project" value="UniProtKB-SubCell"/>
</dbReference>